<evidence type="ECO:0000259" key="7">
    <source>
        <dbReference type="Pfam" id="PF02706"/>
    </source>
</evidence>
<name>A0A090V651_PSEVU</name>
<keyword evidence="2" id="KW-1003">Cell membrane</keyword>
<dbReference type="EMBL" id="BBMZ01000012">
    <property type="protein sequence ID" value="GAL58734.1"/>
    <property type="molecule type" value="Genomic_DNA"/>
</dbReference>
<dbReference type="STRING" id="1115515.EV102420_12_02410"/>
<dbReference type="Proteomes" id="UP000029462">
    <property type="component" value="Unassembled WGS sequence"/>
</dbReference>
<reference evidence="8 9" key="1">
    <citation type="submission" date="2014-09" db="EMBL/GenBank/DDBJ databases">
        <title>Whole genome shotgun sequence of Escherichia vulneris NBRC 102420.</title>
        <authorList>
            <person name="Yoshida Y."/>
            <person name="Hosoyama A."/>
            <person name="Tsuchikane K."/>
            <person name="Ohji S."/>
            <person name="Ichikawa N."/>
            <person name="Kimura A."/>
            <person name="Yamazoe A."/>
            <person name="Ezaki T."/>
            <person name="Fujita N."/>
        </authorList>
    </citation>
    <scope>NUCLEOTIDE SEQUENCE [LARGE SCALE GENOMIC DNA]</scope>
    <source>
        <strain evidence="8 9">NBRC 102420</strain>
    </source>
</reference>
<evidence type="ECO:0000313" key="8">
    <source>
        <dbReference type="EMBL" id="GAL58734.1"/>
    </source>
</evidence>
<evidence type="ECO:0000256" key="2">
    <source>
        <dbReference type="ARBA" id="ARBA00022475"/>
    </source>
</evidence>
<evidence type="ECO:0000256" key="5">
    <source>
        <dbReference type="ARBA" id="ARBA00023136"/>
    </source>
</evidence>
<feature type="transmembrane region" description="Helical" evidence="6">
    <location>
        <begin position="43"/>
        <end position="61"/>
    </location>
</feature>
<comment type="subcellular location">
    <subcellularLocation>
        <location evidence="1">Cell membrane</location>
        <topology evidence="1">Multi-pass membrane protein</topology>
    </subcellularLocation>
</comment>
<keyword evidence="4 6" id="KW-1133">Transmembrane helix</keyword>
<dbReference type="NCBIfam" id="NF007699">
    <property type="entry name" value="PRK10381.1"/>
    <property type="match status" value="1"/>
</dbReference>
<evidence type="ECO:0000256" key="6">
    <source>
        <dbReference type="SAM" id="Phobius"/>
    </source>
</evidence>
<dbReference type="RefSeq" id="WP_042391912.1">
    <property type="nucleotide sequence ID" value="NZ_BBMZ01000012.1"/>
</dbReference>
<accession>A0A090V651</accession>
<proteinExistence type="predicted"/>
<dbReference type="InterPro" id="IPR003856">
    <property type="entry name" value="LPS_length_determ_N"/>
</dbReference>
<keyword evidence="9" id="KW-1185">Reference proteome</keyword>
<gene>
    <name evidence="8" type="primary">fepE</name>
    <name evidence="8" type="ORF">EV102420_12_02410</name>
</gene>
<organism evidence="8 9">
    <name type="scientific">Pseudescherichia vulneris NBRC 102420</name>
    <dbReference type="NCBI Taxonomy" id="1115515"/>
    <lineage>
        <taxon>Bacteria</taxon>
        <taxon>Pseudomonadati</taxon>
        <taxon>Pseudomonadota</taxon>
        <taxon>Gammaproteobacteria</taxon>
        <taxon>Enterobacterales</taxon>
        <taxon>Enterobacteriaceae</taxon>
        <taxon>Pseudescherichia</taxon>
    </lineage>
</organism>
<dbReference type="GO" id="GO:0005886">
    <property type="term" value="C:plasma membrane"/>
    <property type="evidence" value="ECO:0007669"/>
    <property type="project" value="UniProtKB-SubCell"/>
</dbReference>
<dbReference type="InterPro" id="IPR050445">
    <property type="entry name" value="Bact_polysacc_biosynth/exp"/>
</dbReference>
<dbReference type="GO" id="GO:0004713">
    <property type="term" value="F:protein tyrosine kinase activity"/>
    <property type="evidence" value="ECO:0007669"/>
    <property type="project" value="TreeGrafter"/>
</dbReference>
<dbReference type="Pfam" id="PF02706">
    <property type="entry name" value="Wzz"/>
    <property type="match status" value="1"/>
</dbReference>
<evidence type="ECO:0000256" key="3">
    <source>
        <dbReference type="ARBA" id="ARBA00022692"/>
    </source>
</evidence>
<dbReference type="SUPFAM" id="SSF160355">
    <property type="entry name" value="Bacterial polysaccharide co-polymerase-like"/>
    <property type="match status" value="1"/>
</dbReference>
<dbReference type="OrthoDB" id="6565796at2"/>
<keyword evidence="5 6" id="KW-0472">Membrane</keyword>
<dbReference type="Gene3D" id="1.10.287.210">
    <property type="match status" value="1"/>
</dbReference>
<keyword evidence="3 6" id="KW-0812">Transmembrane</keyword>
<dbReference type="eggNOG" id="COG3765">
    <property type="taxonomic scope" value="Bacteria"/>
</dbReference>
<dbReference type="Gene3D" id="3.30.1890.10">
    <property type="entry name" value="FepE-like"/>
    <property type="match status" value="1"/>
</dbReference>
<sequence>MSSLDIKQDNEVQLRPYPVGPHRAHEIDLLTLLDVLWEAKKQIIAIAAAFALLGLLVSFVLPQKWTSEAIITPAEQTQWRSLQQTLMELQVLDIEVPVTPVDVFGQFIKNFSSQSLQEEYFRNSPYVKSHYPDLDTDSIEFQRAIVRLTEKLKLVDNASPKSAVEAPFTSWTLSFSASTAEDAKEVLDGYIDYVAAKVVNETTDNIRNTLALKTRFEQEKLNLDRVRLTNQRDIKIQRLNYSLEVANAAGIKKPVYSNGQVVNDDPDFSITLGADGIQEKLRIEKSLKDIADLNADLRNREYHVEQLQKLNVKDIAFSPFKYQLSPSLPMKKDGQGKAIITVLMGLVGGIIACGIVLLRNAMLARNLPPVPPEMVLESA</sequence>
<feature type="domain" description="Polysaccharide chain length determinant N-terminal" evidence="7">
    <location>
        <begin position="26"/>
        <end position="123"/>
    </location>
</feature>
<feature type="transmembrane region" description="Helical" evidence="6">
    <location>
        <begin position="338"/>
        <end position="358"/>
    </location>
</feature>
<dbReference type="PANTHER" id="PTHR32309">
    <property type="entry name" value="TYROSINE-PROTEIN KINASE"/>
    <property type="match status" value="1"/>
</dbReference>
<evidence type="ECO:0000256" key="1">
    <source>
        <dbReference type="ARBA" id="ARBA00004651"/>
    </source>
</evidence>
<comment type="caution">
    <text evidence="8">The sequence shown here is derived from an EMBL/GenBank/DDBJ whole genome shotgun (WGS) entry which is preliminary data.</text>
</comment>
<evidence type="ECO:0000256" key="4">
    <source>
        <dbReference type="ARBA" id="ARBA00022989"/>
    </source>
</evidence>
<protein>
    <submittedName>
        <fullName evidence="8">Ferrienterobactin transport protein FepE</fullName>
    </submittedName>
</protein>
<evidence type="ECO:0000313" key="9">
    <source>
        <dbReference type="Proteomes" id="UP000029462"/>
    </source>
</evidence>
<dbReference type="AlphaFoldDB" id="A0A090V651"/>
<dbReference type="PANTHER" id="PTHR32309:SF13">
    <property type="entry name" value="FERRIC ENTEROBACTIN TRANSPORT PROTEIN FEPE"/>
    <property type="match status" value="1"/>
</dbReference>